<reference evidence="1 2" key="1">
    <citation type="submission" date="2019-09" db="EMBL/GenBank/DDBJ databases">
        <authorList>
            <person name="Chandra G."/>
            <person name="Truman W A."/>
        </authorList>
    </citation>
    <scope>NUCLEOTIDE SEQUENCE [LARGE SCALE GENOMIC DNA]</scope>
    <source>
        <strain evidence="1">PS880</strain>
    </source>
</reference>
<sequence length="100" mass="11194">MIADDFEQFVELRDAQTLADVGFEQALTFADGQAVGAFEFDVLDREAAGVDRHHWLGWLNGFTRQCLEFFEPTLLLLEQALLILANQFLRTGIQFGSGLG</sequence>
<evidence type="ECO:0000313" key="2">
    <source>
        <dbReference type="Proteomes" id="UP000375525"/>
    </source>
</evidence>
<organism evidence="1 2">
    <name type="scientific">Pseudomonas fluorescens</name>
    <dbReference type="NCBI Taxonomy" id="294"/>
    <lineage>
        <taxon>Bacteria</taxon>
        <taxon>Pseudomonadati</taxon>
        <taxon>Pseudomonadota</taxon>
        <taxon>Gammaproteobacteria</taxon>
        <taxon>Pseudomonadales</taxon>
        <taxon>Pseudomonadaceae</taxon>
        <taxon>Pseudomonas</taxon>
    </lineage>
</organism>
<evidence type="ECO:0000313" key="1">
    <source>
        <dbReference type="EMBL" id="VVP61058.1"/>
    </source>
</evidence>
<gene>
    <name evidence="1" type="ORF">PS880_06246</name>
</gene>
<dbReference type="Proteomes" id="UP000375525">
    <property type="component" value="Unassembled WGS sequence"/>
</dbReference>
<name>A0A5E7QHV0_PSEFL</name>
<dbReference type="AlphaFoldDB" id="A0A5E7QHV0"/>
<proteinExistence type="predicted"/>
<dbReference type="EMBL" id="CABVIH010000064">
    <property type="protein sequence ID" value="VVP61058.1"/>
    <property type="molecule type" value="Genomic_DNA"/>
</dbReference>
<protein>
    <submittedName>
        <fullName evidence="1">Uncharacterized protein</fullName>
    </submittedName>
</protein>
<accession>A0A5E7QHV0</accession>